<keyword evidence="4" id="KW-1185">Reference proteome</keyword>
<accession>A0A5N6PV18</accession>
<dbReference type="InterPro" id="IPR043151">
    <property type="entry name" value="BAH_sf"/>
</dbReference>
<feature type="compositionally biased region" description="Polar residues" evidence="1">
    <location>
        <begin position="482"/>
        <end position="492"/>
    </location>
</feature>
<dbReference type="SMART" id="SM00439">
    <property type="entry name" value="BAH"/>
    <property type="match status" value="1"/>
</dbReference>
<dbReference type="Proteomes" id="UP000326396">
    <property type="component" value="Linkage Group LG10"/>
</dbReference>
<evidence type="ECO:0000259" key="2">
    <source>
        <dbReference type="PROSITE" id="PS51038"/>
    </source>
</evidence>
<dbReference type="InterPro" id="IPR008395">
    <property type="entry name" value="Agenet-like_dom"/>
</dbReference>
<dbReference type="Pfam" id="PF05641">
    <property type="entry name" value="Agenet"/>
    <property type="match status" value="1"/>
</dbReference>
<proteinExistence type="predicted"/>
<comment type="caution">
    <text evidence="3">The sequence shown here is derived from an EMBL/GenBank/DDBJ whole genome shotgun (WGS) entry which is preliminary data.</text>
</comment>
<dbReference type="PROSITE" id="PS51038">
    <property type="entry name" value="BAH"/>
    <property type="match status" value="1"/>
</dbReference>
<dbReference type="InterPro" id="IPR001025">
    <property type="entry name" value="BAH_dom"/>
</dbReference>
<evidence type="ECO:0000313" key="3">
    <source>
        <dbReference type="EMBL" id="KAD7116668.1"/>
    </source>
</evidence>
<dbReference type="CDD" id="cd20405">
    <property type="entry name" value="Tudor_Agenet_AtDUF_rpt1_3"/>
    <property type="match status" value="1"/>
</dbReference>
<feature type="region of interest" description="Disordered" evidence="1">
    <location>
        <begin position="480"/>
        <end position="502"/>
    </location>
</feature>
<dbReference type="Gene3D" id="2.30.30.490">
    <property type="match status" value="1"/>
</dbReference>
<dbReference type="EMBL" id="SZYD01000002">
    <property type="protein sequence ID" value="KAD7116668.1"/>
    <property type="molecule type" value="Genomic_DNA"/>
</dbReference>
<dbReference type="Pfam" id="PF01426">
    <property type="entry name" value="BAH"/>
    <property type="match status" value="1"/>
</dbReference>
<dbReference type="OrthoDB" id="1883212at2759"/>
<dbReference type="InterPro" id="IPR014002">
    <property type="entry name" value="Agenet_dom_plant"/>
</dbReference>
<name>A0A5N6PV18_9ASTR</name>
<protein>
    <recommendedName>
        <fullName evidence="2">BAH domain-containing protein</fullName>
    </recommendedName>
</protein>
<dbReference type="PANTHER" id="PTHR31917">
    <property type="entry name" value="AGENET DOMAIN-CONTAINING PROTEIN-RELATED"/>
    <property type="match status" value="1"/>
</dbReference>
<gene>
    <name evidence="3" type="ORF">E3N88_03936</name>
</gene>
<reference evidence="3 4" key="1">
    <citation type="submission" date="2019-05" db="EMBL/GenBank/DDBJ databases">
        <title>Mikania micrantha, genome provides insights into the molecular mechanism of rapid growth.</title>
        <authorList>
            <person name="Liu B."/>
        </authorList>
    </citation>
    <scope>NUCLEOTIDE SEQUENCE [LARGE SCALE GENOMIC DNA]</scope>
    <source>
        <strain evidence="3">NLD-2019</strain>
        <tissue evidence="3">Leaf</tissue>
    </source>
</reference>
<dbReference type="AlphaFoldDB" id="A0A5N6PV18"/>
<dbReference type="GO" id="GO:0003682">
    <property type="term" value="F:chromatin binding"/>
    <property type="evidence" value="ECO:0007669"/>
    <property type="project" value="InterPro"/>
</dbReference>
<organism evidence="3 4">
    <name type="scientific">Mikania micrantha</name>
    <name type="common">bitter vine</name>
    <dbReference type="NCBI Taxonomy" id="192012"/>
    <lineage>
        <taxon>Eukaryota</taxon>
        <taxon>Viridiplantae</taxon>
        <taxon>Streptophyta</taxon>
        <taxon>Embryophyta</taxon>
        <taxon>Tracheophyta</taxon>
        <taxon>Spermatophyta</taxon>
        <taxon>Magnoliopsida</taxon>
        <taxon>eudicotyledons</taxon>
        <taxon>Gunneridae</taxon>
        <taxon>Pentapetalae</taxon>
        <taxon>asterids</taxon>
        <taxon>campanulids</taxon>
        <taxon>Asterales</taxon>
        <taxon>Asteraceae</taxon>
        <taxon>Asteroideae</taxon>
        <taxon>Heliantheae alliance</taxon>
        <taxon>Eupatorieae</taxon>
        <taxon>Mikania</taxon>
    </lineage>
</organism>
<dbReference type="PANTHER" id="PTHR31917:SF58">
    <property type="entry name" value="AGENET AND BROMO-ADJACENT HOMOLOGY (BAH) DOMAIN-CONTAINING PROTEIN"/>
    <property type="match status" value="1"/>
</dbReference>
<sequence length="613" mass="70604">MERHAAFVNWEEVCSTNRKGRIEARYYLKRRDGTYDLAVVGKEKKLGHHKKASSCSSYRYRYANRNKSLFMSLDLPFVLPSKLRSRREVIECLSSIVSDGSFFLPPPPANGLLGSGHNLRLKLNSDKKKDIYSHKTNQHTTEFVWVGSPWTCRKNRKHFEAYTRSGVRISIQDFVYVLAEGSKRLVAYINDLYEDSRGTKTAVVQWFHKIDELGLDLPCTYNDKEIFFSLCLQDLSIECIDGLASVLSLQHYEKFLKLNSAHTILDPPFVCQNQFENEVIKPFDVTHVKGYWNQNILRFLSTDDISIRPKKRLRKLVDVEYPLGSEIEVLSQDSGIRGVWFKAVIVKKHKDKFKVRYQDIKDAADESINLEEWILSTRVAIDDDVGIRHGGRKTIRPTQLANKIDVCSVDAGCIVDAWLHDGWWEGIVVQKESDDRIHVYFPGEKNRSILECKDLRYSQEWLEDRWKKMEARPDILGLISRATETNSETTKSNDNNDEDEEMEYEKQNMLAIVPTTLANIESLTFPLVQEVVVLADFRCKRCQDRVADIVSKLNGEAESVEISLKEKQVTLTLTRRHPKGVKMPKNEPPHAKLHKNPTTKLSLLKRVFSSSSS</sequence>
<evidence type="ECO:0000313" key="4">
    <source>
        <dbReference type="Proteomes" id="UP000326396"/>
    </source>
</evidence>
<evidence type="ECO:0000256" key="1">
    <source>
        <dbReference type="SAM" id="MobiDB-lite"/>
    </source>
</evidence>
<dbReference type="SMART" id="SM00743">
    <property type="entry name" value="Agenet"/>
    <property type="match status" value="2"/>
</dbReference>
<feature type="domain" description="BAH" evidence="2">
    <location>
        <begin position="167"/>
        <end position="286"/>
    </location>
</feature>